<keyword evidence="10" id="KW-1185">Reference proteome</keyword>
<feature type="transmembrane region" description="Helical" evidence="8">
    <location>
        <begin position="269"/>
        <end position="289"/>
    </location>
</feature>
<reference evidence="11" key="1">
    <citation type="submission" date="2022-11" db="UniProtKB">
        <authorList>
            <consortium name="WormBaseParasite"/>
        </authorList>
    </citation>
    <scope>IDENTIFICATION</scope>
</reference>
<evidence type="ECO:0000256" key="1">
    <source>
        <dbReference type="ARBA" id="ARBA00004651"/>
    </source>
</evidence>
<dbReference type="SUPFAM" id="SSF82866">
    <property type="entry name" value="Multidrug efflux transporter AcrB transmembrane domain"/>
    <property type="match status" value="2"/>
</dbReference>
<keyword evidence="6 8" id="KW-0472">Membrane</keyword>
<dbReference type="InterPro" id="IPR000731">
    <property type="entry name" value="SSD"/>
</dbReference>
<protein>
    <submittedName>
        <fullName evidence="11">SSD domain-containing protein</fullName>
    </submittedName>
</protein>
<evidence type="ECO:0000313" key="11">
    <source>
        <dbReference type="WBParaSite" id="scf7180000423042.g10086"/>
    </source>
</evidence>
<dbReference type="Gene3D" id="1.20.1640.10">
    <property type="entry name" value="Multidrug efflux transporter AcrB transmembrane domain"/>
    <property type="match status" value="2"/>
</dbReference>
<dbReference type="GO" id="GO:0018996">
    <property type="term" value="P:molting cycle, collagen and cuticulin-based cuticle"/>
    <property type="evidence" value="ECO:0007669"/>
    <property type="project" value="TreeGrafter"/>
</dbReference>
<feature type="transmembrane region" description="Helical" evidence="8">
    <location>
        <begin position="745"/>
        <end position="765"/>
    </location>
</feature>
<keyword evidence="4 8" id="KW-0812">Transmembrane</keyword>
<dbReference type="PANTHER" id="PTHR10796:SF192">
    <property type="entry name" value="SSD DOMAIN-CONTAINING PROTEIN"/>
    <property type="match status" value="1"/>
</dbReference>
<dbReference type="GO" id="GO:0005886">
    <property type="term" value="C:plasma membrane"/>
    <property type="evidence" value="ECO:0007669"/>
    <property type="project" value="UniProtKB-SubCell"/>
</dbReference>
<dbReference type="PROSITE" id="PS50156">
    <property type="entry name" value="SSD"/>
    <property type="match status" value="1"/>
</dbReference>
<keyword evidence="7" id="KW-0325">Glycoprotein</keyword>
<comment type="similarity">
    <text evidence="2">Belongs to the patched family.</text>
</comment>
<evidence type="ECO:0000256" key="7">
    <source>
        <dbReference type="ARBA" id="ARBA00023180"/>
    </source>
</evidence>
<dbReference type="AlphaFoldDB" id="A0A915P6K6"/>
<dbReference type="FunFam" id="1.20.1640.10:FF:000013">
    <property type="entry name" value="PaTched Related family"/>
    <property type="match status" value="1"/>
</dbReference>
<name>A0A915P6K6_9BILA</name>
<proteinExistence type="inferred from homology"/>
<evidence type="ECO:0000256" key="2">
    <source>
        <dbReference type="ARBA" id="ARBA00005585"/>
    </source>
</evidence>
<evidence type="ECO:0000259" key="9">
    <source>
        <dbReference type="PROSITE" id="PS50156"/>
    </source>
</evidence>
<feature type="transmembrane region" description="Helical" evidence="8">
    <location>
        <begin position="847"/>
        <end position="870"/>
    </location>
</feature>
<feature type="transmembrane region" description="Helical" evidence="8">
    <location>
        <begin position="334"/>
        <end position="355"/>
    </location>
</feature>
<dbReference type="InterPro" id="IPR003392">
    <property type="entry name" value="PTHD_SSD"/>
</dbReference>
<dbReference type="PANTHER" id="PTHR10796">
    <property type="entry name" value="PATCHED-RELATED"/>
    <property type="match status" value="1"/>
</dbReference>
<feature type="transmembrane region" description="Helical" evidence="8">
    <location>
        <begin position="401"/>
        <end position="429"/>
    </location>
</feature>
<evidence type="ECO:0000313" key="10">
    <source>
        <dbReference type="Proteomes" id="UP000887560"/>
    </source>
</evidence>
<evidence type="ECO:0000256" key="3">
    <source>
        <dbReference type="ARBA" id="ARBA00022475"/>
    </source>
</evidence>
<sequence length="1000" mass="112986">MRNFDCLERPLSQLFYRYGRFIAFNPLPLIFFPLFITIFAISGFISLNSITDAIYLFTPANAQSKTERQIIHDKWPLFNGSYIPGRAVTQSREIQVTVSTKELGENILTMPYSDMVVALDKQIQQDVKVEYKGRKFGYKDLCLSGRNHVCPGNKHIGLLSGFFQHGVNMTYPMIKLGGVHHYIGASLGGVTVGYGQNNEMILRGAHSWLMIYHLQFFPPNVSHLSGLWEKQFQLLMQNYSNPFITVTYFHSQTLAEELKRNADSLKPRFILAFVILLFFSALCNMSTCRKSWYIDWAVSKPVLAILGVINAGMGIVTAIGYLNLCSMPYNDIVGVMPFLVVAVGVDNMFLMIAAIRRTNRASSVQRRMGEAMSDAAISMFITALTDALSFGVGAITSIPAVQIFCIYTGVAIAVTFIYQITFFAGLLALSIHWESNGLHCIFLRPTVPEDMDAQSSLMTRLFWLGTAHDPDPKKLELNLRDSKPAHFFQNWFAPILMQPLIRGLAIVWFGVYLIFAIYGCTQLREGLEPINLLVRDSYAIPHYRVLEKYFWHYGAIVQVVVNNAPNLGDPEERQRIRSMVHAFANTRHTIGDESVQFWMKEMEWYYSDPKHGIAGEGFDMSNVTSDETFYGLAKHFFSAKHTENWPEDIKWGWLPEKGFHRINSFRFLVGLRDISTSVQQQTATQLLRDVAARFPRYNITTFMPLWLFTDQYALVVPNTIQNIVIAMAVMVFIALLLIPQPSCAFWVALAIASIDIGVIGFMTLWSVNLDAISMITIIMSIGFSVDYSAHITYGYVCSTRSTPREKIREALGALGWPLTQGAISTILAVVVLADVPAYMIVTFFKTVFLAITLGLLHGLVFLPVALVLFVRGCCTENTINEDEKEVGSFPTLLQLADREAFKSPFERHLNYLPSSSSTAQKRTMRNALIRFGRSPRSATLRSAMVRFGKRSENSSNNELLESKRNSAPQPFVRFGRSFSSIPFNNEQFNSPWWIEGFAFL</sequence>
<feature type="transmembrane region" description="Helical" evidence="8">
    <location>
        <begin position="500"/>
        <end position="519"/>
    </location>
</feature>
<organism evidence="10 11">
    <name type="scientific">Meloidogyne floridensis</name>
    <dbReference type="NCBI Taxonomy" id="298350"/>
    <lineage>
        <taxon>Eukaryota</taxon>
        <taxon>Metazoa</taxon>
        <taxon>Ecdysozoa</taxon>
        <taxon>Nematoda</taxon>
        <taxon>Chromadorea</taxon>
        <taxon>Rhabditida</taxon>
        <taxon>Tylenchina</taxon>
        <taxon>Tylenchomorpha</taxon>
        <taxon>Tylenchoidea</taxon>
        <taxon>Meloidogynidae</taxon>
        <taxon>Meloidogyninae</taxon>
        <taxon>Meloidogyne</taxon>
    </lineage>
</organism>
<accession>A0A915P6K6</accession>
<dbReference type="GO" id="GO:0006897">
    <property type="term" value="P:endocytosis"/>
    <property type="evidence" value="ECO:0007669"/>
    <property type="project" value="TreeGrafter"/>
</dbReference>
<feature type="transmembrane region" description="Helical" evidence="8">
    <location>
        <begin position="375"/>
        <end position="395"/>
    </location>
</feature>
<evidence type="ECO:0000256" key="4">
    <source>
        <dbReference type="ARBA" id="ARBA00022692"/>
    </source>
</evidence>
<comment type="subcellular location">
    <subcellularLocation>
        <location evidence="1">Cell membrane</location>
        <topology evidence="1">Multi-pass membrane protein</topology>
    </subcellularLocation>
</comment>
<dbReference type="Pfam" id="PF02460">
    <property type="entry name" value="Patched"/>
    <property type="match status" value="1"/>
</dbReference>
<feature type="domain" description="SSD" evidence="9">
    <location>
        <begin position="263"/>
        <end position="429"/>
    </location>
</feature>
<evidence type="ECO:0000256" key="6">
    <source>
        <dbReference type="ARBA" id="ARBA00023136"/>
    </source>
</evidence>
<feature type="transmembrane region" description="Helical" evidence="8">
    <location>
        <begin position="771"/>
        <end position="796"/>
    </location>
</feature>
<feature type="transmembrane region" description="Helical" evidence="8">
    <location>
        <begin position="21"/>
        <end position="45"/>
    </location>
</feature>
<dbReference type="Proteomes" id="UP000887560">
    <property type="component" value="Unplaced"/>
</dbReference>
<evidence type="ECO:0000256" key="8">
    <source>
        <dbReference type="SAM" id="Phobius"/>
    </source>
</evidence>
<keyword evidence="3" id="KW-1003">Cell membrane</keyword>
<evidence type="ECO:0000256" key="5">
    <source>
        <dbReference type="ARBA" id="ARBA00022989"/>
    </source>
</evidence>
<feature type="transmembrane region" description="Helical" evidence="8">
    <location>
        <begin position="301"/>
        <end position="322"/>
    </location>
</feature>
<dbReference type="WBParaSite" id="scf7180000423042.g10086">
    <property type="protein sequence ID" value="scf7180000423042.g10086"/>
    <property type="gene ID" value="scf7180000423042.g10086"/>
</dbReference>
<dbReference type="GO" id="GO:0030659">
    <property type="term" value="C:cytoplasmic vesicle membrane"/>
    <property type="evidence" value="ECO:0007669"/>
    <property type="project" value="TreeGrafter"/>
</dbReference>
<dbReference type="InterPro" id="IPR051697">
    <property type="entry name" value="Patched_domain-protein"/>
</dbReference>
<feature type="transmembrane region" description="Helical" evidence="8">
    <location>
        <begin position="817"/>
        <end position="841"/>
    </location>
</feature>
<keyword evidence="5 8" id="KW-1133">Transmembrane helix</keyword>
<feature type="transmembrane region" description="Helical" evidence="8">
    <location>
        <begin position="720"/>
        <end position="738"/>
    </location>
</feature>